<evidence type="ECO:0000256" key="1">
    <source>
        <dbReference type="ARBA" id="ARBA00005417"/>
    </source>
</evidence>
<dbReference type="SUPFAM" id="SSF52540">
    <property type="entry name" value="P-loop containing nucleoside triphosphate hydrolases"/>
    <property type="match status" value="1"/>
</dbReference>
<keyword evidence="2" id="KW-0813">Transport</keyword>
<dbReference type="RefSeq" id="WP_161940028.1">
    <property type="nucleotide sequence ID" value="NZ_AP014612.1"/>
</dbReference>
<dbReference type="GO" id="GO:0005524">
    <property type="term" value="F:ATP binding"/>
    <property type="evidence" value="ECO:0007669"/>
    <property type="project" value="UniProtKB-KW"/>
</dbReference>
<dbReference type="Pfam" id="PF00005">
    <property type="entry name" value="ABC_tran"/>
    <property type="match status" value="1"/>
</dbReference>
<accession>A0A1L7LJC7</accession>
<evidence type="ECO:0000256" key="3">
    <source>
        <dbReference type="ARBA" id="ARBA00022741"/>
    </source>
</evidence>
<dbReference type="InterPro" id="IPR027417">
    <property type="entry name" value="P-loop_NTPase"/>
</dbReference>
<dbReference type="SMART" id="SM00382">
    <property type="entry name" value="AAA"/>
    <property type="match status" value="1"/>
</dbReference>
<keyword evidence="7" id="KW-1185">Reference proteome</keyword>
<feature type="domain" description="ABC transporter" evidence="5">
    <location>
        <begin position="5"/>
        <end position="234"/>
    </location>
</feature>
<dbReference type="Gene3D" id="3.40.50.300">
    <property type="entry name" value="P-loop containing nucleotide triphosphate hydrolases"/>
    <property type="match status" value="1"/>
</dbReference>
<name>A0A1L7LJC7_9STRE</name>
<proteinExistence type="inferred from homology"/>
<dbReference type="AlphaFoldDB" id="A0A1L7LJC7"/>
<dbReference type="PROSITE" id="PS50893">
    <property type="entry name" value="ABC_TRANSPORTER_2"/>
    <property type="match status" value="1"/>
</dbReference>
<dbReference type="Proteomes" id="UP000217758">
    <property type="component" value="Chromosome"/>
</dbReference>
<dbReference type="InterPro" id="IPR003593">
    <property type="entry name" value="AAA+_ATPase"/>
</dbReference>
<keyword evidence="4 6" id="KW-0067">ATP-binding</keyword>
<evidence type="ECO:0000256" key="2">
    <source>
        <dbReference type="ARBA" id="ARBA00022448"/>
    </source>
</evidence>
<evidence type="ECO:0000256" key="4">
    <source>
        <dbReference type="ARBA" id="ARBA00022840"/>
    </source>
</evidence>
<keyword evidence="3" id="KW-0547">Nucleotide-binding</keyword>
<dbReference type="GO" id="GO:0016887">
    <property type="term" value="F:ATP hydrolysis activity"/>
    <property type="evidence" value="ECO:0007669"/>
    <property type="project" value="InterPro"/>
</dbReference>
<sequence>MKKVLEIKHLSKRYGQQLALDNVNLTIQKGEIYGLIGKNGAGKTTLIKVITKLIQPSQGSISVFGSSTQSEWTHALKRVGSVIETPVALNHLSARQNLHYYCKARHVPNADKVIDESLALVGLTNTGKKKFRGFSLGMKQRLGIAIALIVKPDFLILDEPINGLDPVAIKEFRHMIKKLNGEHGMTVIISSHILSELYQVATRFGIIENGHIIKEISKADFDTQSEDYIVLKTSHINKASQILQDQMNYRIKVTNADNEIHVFGQSHSIKGIAKELVANAVDIDEIYYKRQDLEDYFTKIVE</sequence>
<organism evidence="6 7">
    <name type="scientific">Streptococcus troglodytae</name>
    <dbReference type="NCBI Taxonomy" id="1111760"/>
    <lineage>
        <taxon>Bacteria</taxon>
        <taxon>Bacillati</taxon>
        <taxon>Bacillota</taxon>
        <taxon>Bacilli</taxon>
        <taxon>Lactobacillales</taxon>
        <taxon>Streptococcaceae</taxon>
        <taxon>Streptococcus</taxon>
    </lineage>
</organism>
<evidence type="ECO:0000313" key="6">
    <source>
        <dbReference type="EMBL" id="BAQ24266.1"/>
    </source>
</evidence>
<dbReference type="InterPro" id="IPR003439">
    <property type="entry name" value="ABC_transporter-like_ATP-bd"/>
</dbReference>
<dbReference type="PANTHER" id="PTHR43335">
    <property type="entry name" value="ABC TRANSPORTER, ATP-BINDING PROTEIN"/>
    <property type="match status" value="1"/>
</dbReference>
<dbReference type="PANTHER" id="PTHR43335:SF8">
    <property type="entry name" value="ABC TRANSPORTER, ATP-BINDING PROTEIN"/>
    <property type="match status" value="1"/>
</dbReference>
<reference evidence="6 7" key="1">
    <citation type="journal article" date="2016" name="Microbiol. Immunol.">
        <title>Complete genome sequence of Streptococcus troglodytae TKU31 isolated from the oral cavity of a chimpanzee (Pan troglodytes).</title>
        <authorList>
            <person name="Okamoto M."/>
            <person name="Naito M."/>
            <person name="Miyanohara M."/>
            <person name="Imai S."/>
            <person name="Nomura Y."/>
            <person name="Saito W."/>
            <person name="Momoi Y."/>
            <person name="Takada K."/>
            <person name="Miyabe-Nishiwaki T."/>
            <person name="Tomonaga M."/>
            <person name="Hanada N."/>
        </authorList>
    </citation>
    <scope>NUCLEOTIDE SEQUENCE [LARGE SCALE GENOMIC DNA]</scope>
    <source>
        <strain evidence="7">TKU 31</strain>
    </source>
</reference>
<evidence type="ECO:0000313" key="7">
    <source>
        <dbReference type="Proteomes" id="UP000217758"/>
    </source>
</evidence>
<comment type="similarity">
    <text evidence="1">Belongs to the ABC transporter superfamily.</text>
</comment>
<dbReference type="KEGG" id="strg:SRT_10050"/>
<dbReference type="PROSITE" id="PS00211">
    <property type="entry name" value="ABC_TRANSPORTER_1"/>
    <property type="match status" value="1"/>
</dbReference>
<gene>
    <name evidence="6" type="ORF">SRT_10050</name>
</gene>
<protein>
    <submittedName>
        <fullName evidence="6">ABC transporter ATP-binding protein</fullName>
    </submittedName>
</protein>
<dbReference type="EMBL" id="AP014612">
    <property type="protein sequence ID" value="BAQ24266.1"/>
    <property type="molecule type" value="Genomic_DNA"/>
</dbReference>
<dbReference type="InterPro" id="IPR017871">
    <property type="entry name" value="ABC_transporter-like_CS"/>
</dbReference>
<evidence type="ECO:0000259" key="5">
    <source>
        <dbReference type="PROSITE" id="PS50893"/>
    </source>
</evidence>